<feature type="domain" description="Patched" evidence="2">
    <location>
        <begin position="5"/>
        <end position="76"/>
    </location>
</feature>
<reference evidence="3 4" key="1">
    <citation type="submission" date="2018-11" db="EMBL/GenBank/DDBJ databases">
        <authorList>
            <consortium name="Pathogen Informatics"/>
        </authorList>
    </citation>
    <scope>NUCLEOTIDE SEQUENCE [LARGE SCALE GENOMIC DNA]</scope>
</reference>
<keyword evidence="1" id="KW-0472">Membrane</keyword>
<proteinExistence type="predicted"/>
<sequence length="118" mass="13332">MRRFLAMFLIVAISVLGSALLLGVMHPAKLIVAFGVIACPVLAITVTFGLFSLARLRTNTIMLIMPFLVMGIGKWKTFENLSLFILTVSKVNQSFMRNIKRQMNCECHKIPFQSYYKS</sequence>
<protein>
    <recommendedName>
        <fullName evidence="2">Patched domain-containing protein</fullName>
    </recommendedName>
</protein>
<evidence type="ECO:0000313" key="3">
    <source>
        <dbReference type="EMBL" id="VDM10881.1"/>
    </source>
</evidence>
<feature type="transmembrane region" description="Helical" evidence="1">
    <location>
        <begin position="31"/>
        <end position="54"/>
    </location>
</feature>
<dbReference type="InParanoid" id="A0A3P7DLW2"/>
<name>A0A3P7DLW2_WUCBA</name>
<accession>A0A3P7DLW2</accession>
<evidence type="ECO:0000259" key="2">
    <source>
        <dbReference type="Pfam" id="PF02460"/>
    </source>
</evidence>
<dbReference type="AlphaFoldDB" id="A0A3P7DLW2"/>
<keyword evidence="1" id="KW-1133">Transmembrane helix</keyword>
<keyword evidence="4" id="KW-1185">Reference proteome</keyword>
<dbReference type="OrthoDB" id="6510177at2759"/>
<dbReference type="Proteomes" id="UP000270924">
    <property type="component" value="Unassembled WGS sequence"/>
</dbReference>
<evidence type="ECO:0000313" key="4">
    <source>
        <dbReference type="Proteomes" id="UP000270924"/>
    </source>
</evidence>
<keyword evidence="1" id="KW-0812">Transmembrane</keyword>
<gene>
    <name evidence="3" type="ORF">WBA_LOCUS4267</name>
</gene>
<organism evidence="3 4">
    <name type="scientific">Wuchereria bancrofti</name>
    <dbReference type="NCBI Taxonomy" id="6293"/>
    <lineage>
        <taxon>Eukaryota</taxon>
        <taxon>Metazoa</taxon>
        <taxon>Ecdysozoa</taxon>
        <taxon>Nematoda</taxon>
        <taxon>Chromadorea</taxon>
        <taxon>Rhabditida</taxon>
        <taxon>Spirurina</taxon>
        <taxon>Spiruromorpha</taxon>
        <taxon>Filarioidea</taxon>
        <taxon>Onchocercidae</taxon>
        <taxon>Wuchereria</taxon>
    </lineage>
</organism>
<evidence type="ECO:0000256" key="1">
    <source>
        <dbReference type="SAM" id="Phobius"/>
    </source>
</evidence>
<dbReference type="InterPro" id="IPR003392">
    <property type="entry name" value="PTHD_SSD"/>
</dbReference>
<dbReference type="GO" id="GO:0016020">
    <property type="term" value="C:membrane"/>
    <property type="evidence" value="ECO:0007669"/>
    <property type="project" value="InterPro"/>
</dbReference>
<dbReference type="EMBL" id="UYWW01001701">
    <property type="protein sequence ID" value="VDM10881.1"/>
    <property type="molecule type" value="Genomic_DNA"/>
</dbReference>
<dbReference type="Pfam" id="PF02460">
    <property type="entry name" value="Patched"/>
    <property type="match status" value="1"/>
</dbReference>